<dbReference type="EMBL" id="JALN02000001">
    <property type="protein sequence ID" value="KDF02389.1"/>
    <property type="molecule type" value="Genomic_DNA"/>
</dbReference>
<dbReference type="OrthoDB" id="4968093at2"/>
<evidence type="ECO:0000313" key="4">
    <source>
        <dbReference type="EMBL" id="KDF02389.1"/>
    </source>
</evidence>
<dbReference type="eggNOG" id="COG2050">
    <property type="taxonomic scope" value="Bacteria"/>
</dbReference>
<dbReference type="AlphaFoldDB" id="A0A064CUL6"/>
<name>A0A064CUL6_9MYCO</name>
<dbReference type="InterPro" id="IPR049450">
    <property type="entry name" value="ACOT8-like_C"/>
</dbReference>
<accession>A0A064CUL6</accession>
<dbReference type="Proteomes" id="UP000022835">
    <property type="component" value="Unassembled WGS sequence"/>
</dbReference>
<keyword evidence="5" id="KW-1185">Reference proteome</keyword>
<dbReference type="Pfam" id="PF20789">
    <property type="entry name" value="4HBT_3C"/>
    <property type="match status" value="1"/>
</dbReference>
<comment type="caution">
    <text evidence="4">The sequence shown here is derived from an EMBL/GenBank/DDBJ whole genome shotgun (WGS) entry which is preliminary data.</text>
</comment>
<feature type="domain" description="Acyl-CoA thioesterase-like C-terminal" evidence="3">
    <location>
        <begin position="143"/>
        <end position="244"/>
    </location>
</feature>
<feature type="region of interest" description="Disordered" evidence="1">
    <location>
        <begin position="1"/>
        <end position="22"/>
    </location>
</feature>
<organism evidence="4 5">
    <name type="scientific">Mycolicibacterium aromaticivorans JS19b1 = JCM 16368</name>
    <dbReference type="NCBI Taxonomy" id="1440774"/>
    <lineage>
        <taxon>Bacteria</taxon>
        <taxon>Bacillati</taxon>
        <taxon>Actinomycetota</taxon>
        <taxon>Actinomycetes</taxon>
        <taxon>Mycobacteriales</taxon>
        <taxon>Mycobacteriaceae</taxon>
        <taxon>Mycolicibacterium</taxon>
    </lineage>
</organism>
<gene>
    <name evidence="4" type="ORF">Y900_026500</name>
</gene>
<evidence type="ECO:0000259" key="2">
    <source>
        <dbReference type="Pfam" id="PF13622"/>
    </source>
</evidence>
<dbReference type="InterPro" id="IPR049449">
    <property type="entry name" value="TesB_ACOT8-like_N"/>
</dbReference>
<feature type="domain" description="Acyl-CoA thioesterase-like N-terminal HotDog" evidence="2">
    <location>
        <begin position="23"/>
        <end position="104"/>
    </location>
</feature>
<proteinExistence type="predicted"/>
<dbReference type="RefSeq" id="WP_036345267.1">
    <property type="nucleotide sequence ID" value="NZ_JALN02000001.1"/>
</dbReference>
<reference evidence="4" key="1">
    <citation type="submission" date="2014-05" db="EMBL/GenBank/DDBJ databases">
        <title>Genome sequence of Mycobacterium aromaticivorans strain JS19b1T (= DSM 45407T).</title>
        <authorList>
            <person name="Kwak Y."/>
            <person name="Park G.-S."/>
            <person name="Li Q.X."/>
            <person name="Lee S.-E."/>
            <person name="Shin J.-H."/>
        </authorList>
    </citation>
    <scope>NUCLEOTIDE SEQUENCE [LARGE SCALE GENOMIC DNA]</scope>
    <source>
        <strain evidence="4">JS19b1</strain>
    </source>
</reference>
<dbReference type="STRING" id="1440774.Y900_026500"/>
<dbReference type="InterPro" id="IPR042171">
    <property type="entry name" value="Acyl-CoA_hotdog"/>
</dbReference>
<sequence>MATRPAHFISDPDGNFHPTENARSRWGDDMLNGPAVVSLAAFTLEQRFGLPEFLPARLTVDLFKAARRVPTTVRVRLIRDGRRIRNSECDVLQGEAIVARATMVQYRLSEPPPGEEWMAHTEFTPPAGGDRHGYFIGSDDVGWLADGGAHQNTSRKRVYHCPIDVVAGHDITPFVRTVVVAEATSLVSNLGTKGIGYINGDLTVALSRLPQSEHIGVQGDSHWTSEGISVGAGTLFDDAGPFATGLVTAIANPAAQIDFSKPDTIPTLNV</sequence>
<evidence type="ECO:0000313" key="5">
    <source>
        <dbReference type="Proteomes" id="UP000022835"/>
    </source>
</evidence>
<dbReference type="Gene3D" id="2.40.160.210">
    <property type="entry name" value="Acyl-CoA thioesterase, double hotdog domain"/>
    <property type="match status" value="1"/>
</dbReference>
<evidence type="ECO:0000259" key="3">
    <source>
        <dbReference type="Pfam" id="PF20789"/>
    </source>
</evidence>
<dbReference type="Pfam" id="PF13622">
    <property type="entry name" value="4HBT_3"/>
    <property type="match status" value="1"/>
</dbReference>
<evidence type="ECO:0000256" key="1">
    <source>
        <dbReference type="SAM" id="MobiDB-lite"/>
    </source>
</evidence>
<protein>
    <submittedName>
        <fullName evidence="4">Thioesterase</fullName>
    </submittedName>
</protein>